<gene>
    <name evidence="3" type="ORF">SSEG_08139</name>
</gene>
<feature type="transmembrane region" description="Helical" evidence="2">
    <location>
        <begin position="90"/>
        <end position="112"/>
    </location>
</feature>
<evidence type="ECO:0000256" key="1">
    <source>
        <dbReference type="SAM" id="MobiDB-lite"/>
    </source>
</evidence>
<dbReference type="eggNOG" id="ENOG5032WFN">
    <property type="taxonomic scope" value="Bacteria"/>
</dbReference>
<feature type="compositionally biased region" description="Pro residues" evidence="1">
    <location>
        <begin position="61"/>
        <end position="74"/>
    </location>
</feature>
<keyword evidence="4" id="KW-1185">Reference proteome</keyword>
<feature type="compositionally biased region" description="Pro residues" evidence="1">
    <location>
        <begin position="25"/>
        <end position="35"/>
    </location>
</feature>
<feature type="region of interest" description="Disordered" evidence="1">
    <location>
        <begin position="19"/>
        <end position="74"/>
    </location>
</feature>
<evidence type="ECO:0000313" key="3">
    <source>
        <dbReference type="EMBL" id="EDY61559.1"/>
    </source>
</evidence>
<dbReference type="EMBL" id="CM000951">
    <property type="protein sequence ID" value="EDY61559.1"/>
    <property type="molecule type" value="Genomic_DNA"/>
</dbReference>
<keyword evidence="2" id="KW-0472">Membrane</keyword>
<dbReference type="AlphaFoldDB" id="B5I904"/>
<keyword evidence="2" id="KW-1133">Transmembrane helix</keyword>
<evidence type="ECO:0000256" key="2">
    <source>
        <dbReference type="SAM" id="Phobius"/>
    </source>
</evidence>
<accession>B5I904</accession>
<reference evidence="3" key="1">
    <citation type="submission" date="2009-10" db="EMBL/GenBank/DDBJ databases">
        <title>The genome sequence of Streptomyces sviceus strain ATCC 29083.</title>
        <authorList>
            <consortium name="The Broad Institute Genome Sequencing Platform"/>
            <consortium name="Broad Institute Microbial Sequencing Center"/>
            <person name="Fischbach M."/>
            <person name="Godfrey P."/>
            <person name="Ward D."/>
            <person name="Young S."/>
            <person name="Zeng Q."/>
            <person name="Koehrsen M."/>
            <person name="Alvarado L."/>
            <person name="Berlin A.M."/>
            <person name="Bochicchio J."/>
            <person name="Borenstein D."/>
            <person name="Chapman S.B."/>
            <person name="Chen Z."/>
            <person name="Engels R."/>
            <person name="Freedman E."/>
            <person name="Gellesch M."/>
            <person name="Goldberg J."/>
            <person name="Griggs A."/>
            <person name="Gujja S."/>
            <person name="Heilman E.R."/>
            <person name="Heiman D.I."/>
            <person name="Hepburn T.A."/>
            <person name="Howarth C."/>
            <person name="Jen D."/>
            <person name="Larson L."/>
            <person name="Lewis B."/>
            <person name="Mehta T."/>
            <person name="Park D."/>
            <person name="Pearson M."/>
            <person name="Richards J."/>
            <person name="Roberts A."/>
            <person name="Saif S."/>
            <person name="Shea T.D."/>
            <person name="Shenoy N."/>
            <person name="Sisk P."/>
            <person name="Stolte C."/>
            <person name="Sykes S.N."/>
            <person name="Thomson T."/>
            <person name="Walk T."/>
            <person name="White J."/>
            <person name="Yandava C."/>
            <person name="Straight P."/>
            <person name="Clardy J."/>
            <person name="Hung D."/>
            <person name="Kolter R."/>
            <person name="Mekalanos J."/>
            <person name="Walker S."/>
            <person name="Walsh C.T."/>
            <person name="Wieland-Brown L.C."/>
            <person name="Haas B."/>
            <person name="Nusbaum C."/>
            <person name="Birren B."/>
        </authorList>
    </citation>
    <scope>NUCLEOTIDE SEQUENCE [LARGE SCALE GENOMIC DNA]</scope>
    <source>
        <strain evidence="3">ATCC 29083</strain>
    </source>
</reference>
<feature type="compositionally biased region" description="Low complexity" evidence="1">
    <location>
        <begin position="36"/>
        <end position="45"/>
    </location>
</feature>
<evidence type="ECO:0000313" key="4">
    <source>
        <dbReference type="Proteomes" id="UP000002785"/>
    </source>
</evidence>
<sequence>MRTLLCFTIPFVPSRGGISVMSQSAPPPAQPPVEPAEPQAQPQPVDGNPYAQQSADGAPSAPQPGTVPPPPAPGVPYGAVPAPAPVRDNVGLGLVAAFVAAVVAGGVYGAIIGLTKHEIGWAAVGVGFLVGLAAGRLGGRNPVLPVASAVLSLGSVYIGQLVGEGIIGAKETPLSFSELFFQHFDVLQEAWKADADPLTFLFFAIAAYVAFTGAKKAAH</sequence>
<keyword evidence="2" id="KW-0812">Transmembrane</keyword>
<feature type="transmembrane region" description="Helical" evidence="2">
    <location>
        <begin position="119"/>
        <end position="138"/>
    </location>
</feature>
<proteinExistence type="predicted"/>
<protein>
    <submittedName>
        <fullName evidence="3">Uncharacterized protein</fullName>
    </submittedName>
</protein>
<dbReference type="Proteomes" id="UP000002785">
    <property type="component" value="Chromosome"/>
</dbReference>
<organism evidence="3 4">
    <name type="scientific">Streptomyces sviceus (strain ATCC 29083 / DSM 924 / JCM 4929 / NBRC 13980 / NCIMB 11184 / NRRL 5439 / UC 5370)</name>
    <dbReference type="NCBI Taxonomy" id="463191"/>
    <lineage>
        <taxon>Bacteria</taxon>
        <taxon>Bacillati</taxon>
        <taxon>Actinomycetota</taxon>
        <taxon>Actinomycetes</taxon>
        <taxon>Kitasatosporales</taxon>
        <taxon>Streptomycetaceae</taxon>
        <taxon>Streptomyces</taxon>
    </lineage>
</organism>
<feature type="transmembrane region" description="Helical" evidence="2">
    <location>
        <begin position="197"/>
        <end position="214"/>
    </location>
</feature>
<dbReference type="HOGENOM" id="CLU_085724_0_0_11"/>
<name>B5I904_STRX2</name>